<name>A0ABS9ZNQ6_9PSED</name>
<dbReference type="Proteomes" id="UP001320513">
    <property type="component" value="Unassembled WGS sequence"/>
</dbReference>
<proteinExistence type="predicted"/>
<sequence length="207" mass="22735">MKRAVMLLALSLSLSLTGCISFTPSGPIGDPVSPAKVTSKRSAQMADVVISSPDLKDEQRQNISRQLTEQISRYVEKGGYYQSVIAFPARMGEHDVQLKFNLTSLKGKRTPHPAYIPGALLTLTIWIWVNGPVYVDSYDLAGELVVEDRNGKVLARAAEKVNEKKNLGIYNGEYWAPSLGRFQLRDMIGRLLDKTSAQLPAANTGAQ</sequence>
<comment type="caution">
    <text evidence="2">The sequence shown here is derived from an EMBL/GenBank/DDBJ whole genome shotgun (WGS) entry which is preliminary data.</text>
</comment>
<dbReference type="RefSeq" id="WP_243248318.1">
    <property type="nucleotide sequence ID" value="NZ_LOHG01000018.1"/>
</dbReference>
<keyword evidence="1" id="KW-0732">Signal</keyword>
<feature type="signal peptide" evidence="1">
    <location>
        <begin position="1"/>
        <end position="18"/>
    </location>
</feature>
<organism evidence="2 3">
    <name type="scientific">Pseudomonas maioricensis</name>
    <dbReference type="NCBI Taxonomy" id="1766623"/>
    <lineage>
        <taxon>Bacteria</taxon>
        <taxon>Pseudomonadati</taxon>
        <taxon>Pseudomonadota</taxon>
        <taxon>Gammaproteobacteria</taxon>
        <taxon>Pseudomonadales</taxon>
        <taxon>Pseudomonadaceae</taxon>
        <taxon>Pseudomonas</taxon>
    </lineage>
</organism>
<evidence type="ECO:0000313" key="2">
    <source>
        <dbReference type="EMBL" id="MCI8212201.1"/>
    </source>
</evidence>
<dbReference type="EMBL" id="LOHG01000018">
    <property type="protein sequence ID" value="MCI8212201.1"/>
    <property type="molecule type" value="Genomic_DNA"/>
</dbReference>
<evidence type="ECO:0008006" key="4">
    <source>
        <dbReference type="Google" id="ProtNLM"/>
    </source>
</evidence>
<dbReference type="PROSITE" id="PS51257">
    <property type="entry name" value="PROKAR_LIPOPROTEIN"/>
    <property type="match status" value="1"/>
</dbReference>
<keyword evidence="3" id="KW-1185">Reference proteome</keyword>
<evidence type="ECO:0000256" key="1">
    <source>
        <dbReference type="SAM" id="SignalP"/>
    </source>
</evidence>
<gene>
    <name evidence="2" type="ORF">AUC61_21965</name>
</gene>
<accession>A0ABS9ZNQ6</accession>
<evidence type="ECO:0000313" key="3">
    <source>
        <dbReference type="Proteomes" id="UP001320513"/>
    </source>
</evidence>
<reference evidence="2 3" key="1">
    <citation type="submission" date="2015-12" db="EMBL/GenBank/DDBJ databases">
        <title>Phylogenomics in the description of a new species in the Pseudomonas syringae group.</title>
        <authorList>
            <person name="Busquets A."/>
            <person name="Gomila M."/>
            <person name="Beiki F."/>
            <person name="Rahimian H."/>
            <person name="Mulet M."/>
            <person name="Sanchez D."/>
            <person name="Garcia-Valdes E."/>
            <person name="Lalucat J."/>
        </authorList>
    </citation>
    <scope>NUCLEOTIDE SEQUENCE [LARGE SCALE GENOMIC DNA]</scope>
    <source>
        <strain evidence="2 3">S25</strain>
    </source>
</reference>
<protein>
    <recommendedName>
        <fullName evidence="4">Lipoprotein</fullName>
    </recommendedName>
</protein>
<feature type="chain" id="PRO_5046780412" description="Lipoprotein" evidence="1">
    <location>
        <begin position="19"/>
        <end position="207"/>
    </location>
</feature>